<dbReference type="Gene3D" id="1.10.287.1490">
    <property type="match status" value="1"/>
</dbReference>
<feature type="coiled-coil region" evidence="5">
    <location>
        <begin position="837"/>
        <end position="1032"/>
    </location>
</feature>
<keyword evidence="2" id="KW-0963">Cytoplasm</keyword>
<evidence type="ECO:0000256" key="6">
    <source>
        <dbReference type="SAM" id="MobiDB-lite"/>
    </source>
</evidence>
<accession>A0AAJ7T5A3</accession>
<feature type="compositionally biased region" description="Basic and acidic residues" evidence="6">
    <location>
        <begin position="1150"/>
        <end position="1160"/>
    </location>
</feature>
<evidence type="ECO:0000256" key="4">
    <source>
        <dbReference type="ARBA" id="ARBA00038123"/>
    </source>
</evidence>
<evidence type="ECO:0000313" key="8">
    <source>
        <dbReference type="RefSeq" id="XP_032811495.1"/>
    </source>
</evidence>
<feature type="coiled-coil region" evidence="5">
    <location>
        <begin position="501"/>
        <end position="766"/>
    </location>
</feature>
<evidence type="ECO:0000256" key="5">
    <source>
        <dbReference type="SAM" id="Coils"/>
    </source>
</evidence>
<keyword evidence="3" id="KW-0206">Cytoskeleton</keyword>
<dbReference type="SUPFAM" id="SSF57997">
    <property type="entry name" value="Tropomyosin"/>
    <property type="match status" value="1"/>
</dbReference>
<gene>
    <name evidence="8" type="primary">LOC116943012</name>
</gene>
<protein>
    <submittedName>
        <fullName evidence="8">Centrosomal protein of 135 kDa-like isoform X1</fullName>
    </submittedName>
</protein>
<proteinExistence type="inferred from homology"/>
<evidence type="ECO:0000256" key="3">
    <source>
        <dbReference type="ARBA" id="ARBA00023212"/>
    </source>
</evidence>
<evidence type="ECO:0000256" key="2">
    <source>
        <dbReference type="ARBA" id="ARBA00022490"/>
    </source>
</evidence>
<feature type="coiled-coil region" evidence="5">
    <location>
        <begin position="1082"/>
        <end position="1109"/>
    </location>
</feature>
<feature type="region of interest" description="Disordered" evidence="6">
    <location>
        <begin position="474"/>
        <end position="498"/>
    </location>
</feature>
<dbReference type="Proteomes" id="UP001318040">
    <property type="component" value="Chromosome 16"/>
</dbReference>
<comment type="similarity">
    <text evidence="4">Belongs to the CEP135/TSGA10 family.</text>
</comment>
<feature type="region of interest" description="Disordered" evidence="6">
    <location>
        <begin position="1118"/>
        <end position="1160"/>
    </location>
</feature>
<organism evidence="7 8">
    <name type="scientific">Petromyzon marinus</name>
    <name type="common">Sea lamprey</name>
    <dbReference type="NCBI Taxonomy" id="7757"/>
    <lineage>
        <taxon>Eukaryota</taxon>
        <taxon>Metazoa</taxon>
        <taxon>Chordata</taxon>
        <taxon>Craniata</taxon>
        <taxon>Vertebrata</taxon>
        <taxon>Cyclostomata</taxon>
        <taxon>Hyperoartia</taxon>
        <taxon>Petromyzontiformes</taxon>
        <taxon>Petromyzontidae</taxon>
        <taxon>Petromyzon</taxon>
    </lineage>
</organism>
<evidence type="ECO:0000313" key="7">
    <source>
        <dbReference type="Proteomes" id="UP001318040"/>
    </source>
</evidence>
<reference evidence="8" key="1">
    <citation type="submission" date="2025-08" db="UniProtKB">
        <authorList>
            <consortium name="RefSeq"/>
        </authorList>
    </citation>
    <scope>IDENTIFICATION</scope>
    <source>
        <tissue evidence="8">Sperm</tissue>
    </source>
</reference>
<dbReference type="KEGG" id="pmrn:116943012"/>
<keyword evidence="7" id="KW-1185">Reference proteome</keyword>
<sequence>MGSAAERKFVSLRKRLDQLGYRQPLGVETLPLVEKIFGDLVHTTESLRNAQLAAGKTEKEARNVDTLVEPYRGENARLVRDNNALHMELIRAREECERIGKDLKGTIRRLEHENADLKFLNNQYVHKVRSLEKEGRAKSDRIATLQEKNMQAVVQTPGGKQRSIPFHRQRMQIDEMVPPSVLSAPPVAQPHDPYVVDIVQLTSTRLEEQEREVQRLKDELERSELGLKTLRKQVEERDREIDRLGRTLSGGLPHDVVSLEAKNRSNEKLISHLNLQVEYLQQANRDLQERTSRLSEREHSKECEAAELSVRNEELCRELTDIDALAQQMERERDSTLLSARRELDTAKSENKRLQREVEAYEDKVAKLRSESGEAEAEVVRLRVELESRATESRRLSELLDSAQDEKQRLSNRLNKLTVTERELVLEVERLKRRNGGGGKERVSPSRLDSFVRTLEEERDHFRAEADRLAALLRAGASSPTRHRSPSRTSPVKGGTYESRLVQVTRERDELQGMLDKFERHIAEIQGNVKVLTAERDKTNSLYQQSQEELARLRREAVRSPKSARAGLGAQAVLRRVERERDDAIADLRRMTTERDSLRQRLQIAQETAISERARLEQRLEDVEANALTLEGERSDLRARSAALKDSVAGLEEEVKGQARRLAEREDELARHKSELGSLRLLNEQAEEAVSEVQRRLVAKSAELQSTQDRGARLDDKIAELTRHNANLREEVVSLRAAVSDLDREKDGLQEAVDDKTEAIVVLEERLAQKDKSIGDLRVTASELESTLDRARDSLGGREREVVSLRRQLESVSAELSETGHGREVAVRENHRLQDDLVTMTRENQTVNHELEDALQQREQLKLKVQDYVAEVARVEALLASKEHENRELLEQFRRASNQAETWEVKATEAEGQTSNVRLELLSTDTERRHLREHVERLEREIQEHEAAQQAYETQASSLGQTLARREAELRQVQAERGAAQADLASVRELCVKLDSAKETLSRQLTAAKVDHERALTELESARTEVEMTRKQVGSERAAVRSLEALLASGREKEFHSHLSSQERESEIGLLRERLTLADSKAVSQSREVVQLRSKATQLESELELTKRQLTTERFERERAVQELRRHGLATSLSASSSSPLRSSHSPRGRSPERSVSFRD</sequence>
<feature type="coiled-coil region" evidence="5">
    <location>
        <begin position="103"/>
        <end position="148"/>
    </location>
</feature>
<dbReference type="InterPro" id="IPR051877">
    <property type="entry name" value="Centriole_BasalBody_StrucProt"/>
</dbReference>
<dbReference type="CDD" id="cd22292">
    <property type="entry name" value="cc_Cep135_MBD"/>
    <property type="match status" value="1"/>
</dbReference>
<keyword evidence="5" id="KW-0175">Coiled coil</keyword>
<feature type="coiled-coil region" evidence="5">
    <location>
        <begin position="199"/>
        <end position="472"/>
    </location>
</feature>
<dbReference type="GO" id="GO:0005814">
    <property type="term" value="C:centriole"/>
    <property type="evidence" value="ECO:0007669"/>
    <property type="project" value="UniProtKB-SubCell"/>
</dbReference>
<evidence type="ECO:0000256" key="1">
    <source>
        <dbReference type="ARBA" id="ARBA00004114"/>
    </source>
</evidence>
<dbReference type="PANTHER" id="PTHR20544">
    <property type="entry name" value="CENTROSOMAL PROTEIN CEP135"/>
    <property type="match status" value="1"/>
</dbReference>
<dbReference type="PANTHER" id="PTHR20544:SF0">
    <property type="entry name" value="NUCLEOPROTEIN TPR_MLP1 DOMAIN-CONTAINING PROTEIN"/>
    <property type="match status" value="1"/>
</dbReference>
<dbReference type="RefSeq" id="XP_032811495.1">
    <property type="nucleotide sequence ID" value="XM_032955604.1"/>
</dbReference>
<name>A0AAJ7T5A3_PETMA</name>
<dbReference type="AlphaFoldDB" id="A0AAJ7T5A3"/>
<comment type="subcellular location">
    <subcellularLocation>
        <location evidence="1">Cytoplasm</location>
        <location evidence="1">Cytoskeleton</location>
        <location evidence="1">Microtubule organizing center</location>
        <location evidence="1">Centrosome</location>
        <location evidence="1">Centriole</location>
    </subcellularLocation>
</comment>
<feature type="compositionally biased region" description="Low complexity" evidence="6">
    <location>
        <begin position="1132"/>
        <end position="1146"/>
    </location>
</feature>